<reference evidence="1 2" key="1">
    <citation type="journal article" date="2016" name="Nat. Commun.">
        <title>Thousands of microbial genomes shed light on interconnected biogeochemical processes in an aquifer system.</title>
        <authorList>
            <person name="Anantharaman K."/>
            <person name="Brown C.T."/>
            <person name="Hug L.A."/>
            <person name="Sharon I."/>
            <person name="Castelle C.J."/>
            <person name="Probst A.J."/>
            <person name="Thomas B.C."/>
            <person name="Singh A."/>
            <person name="Wilkins M.J."/>
            <person name="Karaoz U."/>
            <person name="Brodie E.L."/>
            <person name="Williams K.H."/>
            <person name="Hubbard S.S."/>
            <person name="Banfield J.F."/>
        </authorList>
    </citation>
    <scope>NUCLEOTIDE SEQUENCE [LARGE SCALE GENOMIC DNA]</scope>
</reference>
<dbReference type="AlphaFoldDB" id="A0A1F7IJ74"/>
<dbReference type="SUPFAM" id="SSF55144">
    <property type="entry name" value="LigT-like"/>
    <property type="match status" value="1"/>
</dbReference>
<evidence type="ECO:0000313" key="1">
    <source>
        <dbReference type="EMBL" id="OGK43394.1"/>
    </source>
</evidence>
<dbReference type="EMBL" id="MGAI01000052">
    <property type="protein sequence ID" value="OGK43394.1"/>
    <property type="molecule type" value="Genomic_DNA"/>
</dbReference>
<proteinExistence type="predicted"/>
<evidence type="ECO:0000313" key="2">
    <source>
        <dbReference type="Proteomes" id="UP000178040"/>
    </source>
</evidence>
<organism evidence="1 2">
    <name type="scientific">Candidatus Roizmanbacteria bacterium RIFCSPLOWO2_01_FULL_37_16</name>
    <dbReference type="NCBI Taxonomy" id="1802058"/>
    <lineage>
        <taxon>Bacteria</taxon>
        <taxon>Candidatus Roizmaniibacteriota</taxon>
    </lineage>
</organism>
<accession>A0A1F7IJ74</accession>
<dbReference type="InterPro" id="IPR009097">
    <property type="entry name" value="Cyclic_Pdiesterase"/>
</dbReference>
<name>A0A1F7IJ74_9BACT</name>
<comment type="caution">
    <text evidence="1">The sequence shown here is derived from an EMBL/GenBank/DDBJ whole genome shotgun (WGS) entry which is preliminary data.</text>
</comment>
<evidence type="ECO:0008006" key="3">
    <source>
        <dbReference type="Google" id="ProtNLM"/>
    </source>
</evidence>
<dbReference type="Pfam" id="PF13563">
    <property type="entry name" value="2_5_RNA_ligase2"/>
    <property type="match status" value="1"/>
</dbReference>
<gene>
    <name evidence="1" type="ORF">A3B40_00975</name>
</gene>
<protein>
    <recommendedName>
        <fullName evidence="3">2'-5' RNA ligase</fullName>
    </recommendedName>
</protein>
<dbReference type="Proteomes" id="UP000178040">
    <property type="component" value="Unassembled WGS sequence"/>
</dbReference>
<sequence>METIRDLNVVIIPDDWFSVKLINWSRLVSAKYKTNFTLERGKYCPHISLYQTRYPQKNFARINSQVEKIAAAFTPFQISLNGFSKNWGFIFYDVEPNEVLQRLHESIVDALNPLRNNFIPDSQLRLTGLTAKQKNSIEKYGHVFVKKTYVPHLSITNLVNPPEISKAMSILPKKTIKFNVTGLSLGSVSEYGTCPKIFKKFPFKR</sequence>
<dbReference type="Gene3D" id="3.90.1140.10">
    <property type="entry name" value="Cyclic phosphodiesterase"/>
    <property type="match status" value="1"/>
</dbReference>